<feature type="compositionally biased region" description="Pro residues" evidence="1">
    <location>
        <begin position="1"/>
        <end position="18"/>
    </location>
</feature>
<evidence type="ECO:0000256" key="1">
    <source>
        <dbReference type="SAM" id="MobiDB-lite"/>
    </source>
</evidence>
<evidence type="ECO:0000313" key="2">
    <source>
        <dbReference type="EMBL" id="VVD03625.1"/>
    </source>
</evidence>
<gene>
    <name evidence="2" type="ORF">LSINAPIS_LOCUS13580</name>
</gene>
<protein>
    <submittedName>
        <fullName evidence="2">Uncharacterized protein</fullName>
    </submittedName>
</protein>
<evidence type="ECO:0000313" key="3">
    <source>
        <dbReference type="Proteomes" id="UP000324832"/>
    </source>
</evidence>
<sequence>MCAQSPPPPHRIPFPCPPQSSHCASDSQSTLGRTPSGRLSVCINKSYLDVLLNFYFRLCSCIDGGGVNPVSLAWIL</sequence>
<dbReference type="EMBL" id="FZQP02006783">
    <property type="protein sequence ID" value="VVD03625.1"/>
    <property type="molecule type" value="Genomic_DNA"/>
</dbReference>
<dbReference type="AlphaFoldDB" id="A0A5E4QZI5"/>
<dbReference type="Proteomes" id="UP000324832">
    <property type="component" value="Unassembled WGS sequence"/>
</dbReference>
<feature type="region of interest" description="Disordered" evidence="1">
    <location>
        <begin position="1"/>
        <end position="21"/>
    </location>
</feature>
<organism evidence="2 3">
    <name type="scientific">Leptidea sinapis</name>
    <dbReference type="NCBI Taxonomy" id="189913"/>
    <lineage>
        <taxon>Eukaryota</taxon>
        <taxon>Metazoa</taxon>
        <taxon>Ecdysozoa</taxon>
        <taxon>Arthropoda</taxon>
        <taxon>Hexapoda</taxon>
        <taxon>Insecta</taxon>
        <taxon>Pterygota</taxon>
        <taxon>Neoptera</taxon>
        <taxon>Endopterygota</taxon>
        <taxon>Lepidoptera</taxon>
        <taxon>Glossata</taxon>
        <taxon>Ditrysia</taxon>
        <taxon>Papilionoidea</taxon>
        <taxon>Pieridae</taxon>
        <taxon>Dismorphiinae</taxon>
        <taxon>Leptidea</taxon>
    </lineage>
</organism>
<accession>A0A5E4QZI5</accession>
<reference evidence="2 3" key="1">
    <citation type="submission" date="2017-07" db="EMBL/GenBank/DDBJ databases">
        <authorList>
            <person name="Talla V."/>
            <person name="Backstrom N."/>
        </authorList>
    </citation>
    <scope>NUCLEOTIDE SEQUENCE [LARGE SCALE GENOMIC DNA]</scope>
</reference>
<name>A0A5E4QZI5_9NEOP</name>
<keyword evidence="3" id="KW-1185">Reference proteome</keyword>
<proteinExistence type="predicted"/>